<dbReference type="AlphaFoldDB" id="F0F504"/>
<comment type="caution">
    <text evidence="2">The sequence shown here is derived from an EMBL/GenBank/DDBJ whole genome shotgun (WGS) entry which is preliminary data.</text>
</comment>
<dbReference type="EMBL" id="AEWX01000009">
    <property type="protein sequence ID" value="EGC20766.1"/>
    <property type="molecule type" value="Genomic_DNA"/>
</dbReference>
<evidence type="ECO:0000256" key="1">
    <source>
        <dbReference type="SAM" id="MobiDB-lite"/>
    </source>
</evidence>
<protein>
    <submittedName>
        <fullName evidence="2">Uncharacterized protein</fullName>
    </submittedName>
</protein>
<feature type="region of interest" description="Disordered" evidence="1">
    <location>
        <begin position="1"/>
        <end position="69"/>
    </location>
</feature>
<evidence type="ECO:0000313" key="2">
    <source>
        <dbReference type="EMBL" id="EGC20766.1"/>
    </source>
</evidence>
<feature type="compositionally biased region" description="Basic and acidic residues" evidence="1">
    <location>
        <begin position="22"/>
        <end position="38"/>
    </location>
</feature>
<sequence>MISTRLDTGTETRSLTSLRQAGKGERNPDDGENRDGKVRRISMTKDIVCRKKNKALDPEKSKETPHRLI</sequence>
<organism evidence="2 3">
    <name type="scientific">Prevotella multiformis DSM 16608</name>
    <dbReference type="NCBI Taxonomy" id="888743"/>
    <lineage>
        <taxon>Bacteria</taxon>
        <taxon>Pseudomonadati</taxon>
        <taxon>Bacteroidota</taxon>
        <taxon>Bacteroidia</taxon>
        <taxon>Bacteroidales</taxon>
        <taxon>Prevotellaceae</taxon>
        <taxon>Prevotella</taxon>
    </lineage>
</organism>
<dbReference type="Proteomes" id="UP000005697">
    <property type="component" value="Unassembled WGS sequence"/>
</dbReference>
<feature type="compositionally biased region" description="Basic and acidic residues" evidence="1">
    <location>
        <begin position="54"/>
        <end position="69"/>
    </location>
</feature>
<accession>F0F504</accession>
<keyword evidence="3" id="KW-1185">Reference proteome</keyword>
<evidence type="ECO:0000313" key="3">
    <source>
        <dbReference type="Proteomes" id="UP000005697"/>
    </source>
</evidence>
<feature type="compositionally biased region" description="Polar residues" evidence="1">
    <location>
        <begin position="1"/>
        <end position="19"/>
    </location>
</feature>
<name>F0F504_9BACT</name>
<gene>
    <name evidence="2" type="ORF">HMPREF9141_0670</name>
</gene>
<dbReference type="HOGENOM" id="CLU_2772469_0_0_10"/>
<proteinExistence type="predicted"/>
<reference evidence="2 3" key="1">
    <citation type="submission" date="2011-01" db="EMBL/GenBank/DDBJ databases">
        <authorList>
            <person name="Muzny D."/>
            <person name="Qin X."/>
            <person name="Deng J."/>
            <person name="Jiang H."/>
            <person name="Liu Y."/>
            <person name="Qu J."/>
            <person name="Song X.-Z."/>
            <person name="Zhang L."/>
            <person name="Thornton R."/>
            <person name="Coyle M."/>
            <person name="Francisco L."/>
            <person name="Jackson L."/>
            <person name="Javaid M."/>
            <person name="Korchina V."/>
            <person name="Kovar C."/>
            <person name="Mata R."/>
            <person name="Mathew T."/>
            <person name="Ngo R."/>
            <person name="Nguyen L."/>
            <person name="Nguyen N."/>
            <person name="Okwuonu G."/>
            <person name="Ongeri F."/>
            <person name="Pham C."/>
            <person name="Simmons D."/>
            <person name="Wilczek-Boney K."/>
            <person name="Hale W."/>
            <person name="Jakkamsetti A."/>
            <person name="Pham P."/>
            <person name="Ruth R."/>
            <person name="San Lucas F."/>
            <person name="Warren J."/>
            <person name="Zhang J."/>
            <person name="Zhao Z."/>
            <person name="Zhou C."/>
            <person name="Zhu D."/>
            <person name="Lee S."/>
            <person name="Bess C."/>
            <person name="Blankenburg K."/>
            <person name="Forbes L."/>
            <person name="Fu Q."/>
            <person name="Gubbala S."/>
            <person name="Hirani K."/>
            <person name="Jayaseelan J.C."/>
            <person name="Lara F."/>
            <person name="Munidasa M."/>
            <person name="Palculict T."/>
            <person name="Patil S."/>
            <person name="Pu L.-L."/>
            <person name="Saada N."/>
            <person name="Tang L."/>
            <person name="Weissenberger G."/>
            <person name="Zhu Y."/>
            <person name="Hemphill L."/>
            <person name="Shang Y."/>
            <person name="Youmans B."/>
            <person name="Ayvaz T."/>
            <person name="Ross M."/>
            <person name="Santibanez J."/>
            <person name="Aqrawi P."/>
            <person name="Gross S."/>
            <person name="Joshi V."/>
            <person name="Fowler G."/>
            <person name="Nazareth L."/>
            <person name="Reid J."/>
            <person name="Worley K."/>
            <person name="Petrosino J."/>
            <person name="Highlander S."/>
            <person name="Gibbs R."/>
        </authorList>
    </citation>
    <scope>NUCLEOTIDE SEQUENCE [LARGE SCALE GENOMIC DNA]</scope>
    <source>
        <strain evidence="2 3">DSM 16608</strain>
    </source>
</reference>